<dbReference type="InterPro" id="IPR036322">
    <property type="entry name" value="WD40_repeat_dom_sf"/>
</dbReference>
<keyword evidence="6" id="KW-0472">Membrane</keyword>
<dbReference type="InterPro" id="IPR048720">
    <property type="entry name" value="PROPPIN"/>
</dbReference>
<dbReference type="GO" id="GO:0000407">
    <property type="term" value="C:phagophore assembly site"/>
    <property type="evidence" value="ECO:0007669"/>
    <property type="project" value="UniProtKB-ARBA"/>
</dbReference>
<accession>A0A7R9L9U0</accession>
<dbReference type="Gene3D" id="2.130.10.10">
    <property type="entry name" value="YVTN repeat-like/Quinoprotein amine dehydrogenase"/>
    <property type="match status" value="1"/>
</dbReference>
<dbReference type="SUPFAM" id="SSF50978">
    <property type="entry name" value="WD40 repeat-like"/>
    <property type="match status" value="1"/>
</dbReference>
<name>A0A7R9L9U0_9ACAR</name>
<dbReference type="GO" id="GO:0034497">
    <property type="term" value="P:protein localization to phagophore assembly site"/>
    <property type="evidence" value="ECO:0007669"/>
    <property type="project" value="UniProtKB-ARBA"/>
</dbReference>
<dbReference type="Proteomes" id="UP000728032">
    <property type="component" value="Unassembled WGS sequence"/>
</dbReference>
<dbReference type="GO" id="GO:0006950">
    <property type="term" value="P:response to stress"/>
    <property type="evidence" value="ECO:0007669"/>
    <property type="project" value="UniProtKB-ARBA"/>
</dbReference>
<proteinExistence type="inferred from homology"/>
<dbReference type="SMART" id="SM00320">
    <property type="entry name" value="WD40"/>
    <property type="match status" value="3"/>
</dbReference>
<keyword evidence="3" id="KW-0677">Repeat</keyword>
<comment type="subcellular location">
    <subcellularLocation>
        <location evidence="1">Endomembrane system</location>
        <topology evidence="1">Peripheral membrane protein</topology>
    </subcellularLocation>
</comment>
<keyword evidence="2" id="KW-0853">WD repeat</keyword>
<dbReference type="AlphaFoldDB" id="A0A7R9L9U0"/>
<sequence length="443" mass="48134">MAMNFGAEASDETNHSVFVNFNQDSSSLAIGTRTGYKLYALSSTDKLDLLHEDGSEDIRIVERLFSSSLLAIVSLSSPRKLKVCHFKKKTEICNNSYANTILAVKLNRQRLIVCLEESIYIHNIRDMKLLHTIKDMPSNPNGLCALSPNSDNCLFAYPAANTSGEVNVFDAQNLQNKVLITAHDNPLAAIAFDSNGTKIATASEKVGTVIRVFNVLDGQSLYEFRRGYARCVTIYSLSFSSDSLFLCASSNTETVHIFKLEDLNEVKPSEEPQGLLGYMKAVGTKVLTQSASYWTPMADIMNQWRSFATARLPMSGSRNVCAVANIQRVPRVLIASADGYLYIYDLNTNEGGDCTLIKQHRLDETLGNADPSATANIQGSVSYAAVVRGFEPNTTTVSSTTASSAAALQPVSAGAVAETPPRTESGGDDYDGDFPPMTYSPGF</sequence>
<dbReference type="EMBL" id="OC914908">
    <property type="protein sequence ID" value="CAD7637398.1"/>
    <property type="molecule type" value="Genomic_DNA"/>
</dbReference>
<dbReference type="EMBL" id="CAJPVJ010000083">
    <property type="protein sequence ID" value="CAG2160445.1"/>
    <property type="molecule type" value="Genomic_DNA"/>
</dbReference>
<evidence type="ECO:0000256" key="8">
    <source>
        <dbReference type="SAM" id="MobiDB-lite"/>
    </source>
</evidence>
<keyword evidence="4" id="KW-0072">Autophagy</keyword>
<dbReference type="GO" id="GO:0012505">
    <property type="term" value="C:endomembrane system"/>
    <property type="evidence" value="ECO:0007669"/>
    <property type="project" value="UniProtKB-SubCell"/>
</dbReference>
<evidence type="ECO:0000256" key="1">
    <source>
        <dbReference type="ARBA" id="ARBA00004184"/>
    </source>
</evidence>
<dbReference type="GO" id="GO:0032266">
    <property type="term" value="F:phosphatidylinositol-3-phosphate binding"/>
    <property type="evidence" value="ECO:0007669"/>
    <property type="project" value="UniProtKB-ARBA"/>
</dbReference>
<gene>
    <name evidence="9" type="ORF">ONB1V03_LOCUS791</name>
</gene>
<feature type="region of interest" description="Disordered" evidence="8">
    <location>
        <begin position="409"/>
        <end position="443"/>
    </location>
</feature>
<evidence type="ECO:0000256" key="4">
    <source>
        <dbReference type="ARBA" id="ARBA00023006"/>
    </source>
</evidence>
<evidence type="ECO:0000256" key="7">
    <source>
        <dbReference type="ARBA" id="ARBA00025740"/>
    </source>
</evidence>
<dbReference type="InterPro" id="IPR001680">
    <property type="entry name" value="WD40_rpt"/>
</dbReference>
<organism evidence="9">
    <name type="scientific">Oppiella nova</name>
    <dbReference type="NCBI Taxonomy" id="334625"/>
    <lineage>
        <taxon>Eukaryota</taxon>
        <taxon>Metazoa</taxon>
        <taxon>Ecdysozoa</taxon>
        <taxon>Arthropoda</taxon>
        <taxon>Chelicerata</taxon>
        <taxon>Arachnida</taxon>
        <taxon>Acari</taxon>
        <taxon>Acariformes</taxon>
        <taxon>Sarcoptiformes</taxon>
        <taxon>Oribatida</taxon>
        <taxon>Brachypylina</taxon>
        <taxon>Oppioidea</taxon>
        <taxon>Oppiidae</taxon>
        <taxon>Oppiella</taxon>
    </lineage>
</organism>
<dbReference type="OrthoDB" id="1667587at2759"/>
<dbReference type="FunFam" id="2.130.10.10:FF:000145">
    <property type="entry name" value="WD repeat domain phosphoinositide-interacting protein 2"/>
    <property type="match status" value="1"/>
</dbReference>
<evidence type="ECO:0000256" key="2">
    <source>
        <dbReference type="ARBA" id="ARBA00022574"/>
    </source>
</evidence>
<evidence type="ECO:0000313" key="10">
    <source>
        <dbReference type="Proteomes" id="UP000728032"/>
    </source>
</evidence>
<dbReference type="Pfam" id="PF21032">
    <property type="entry name" value="PROPPIN"/>
    <property type="match status" value="1"/>
</dbReference>
<evidence type="ECO:0000313" key="9">
    <source>
        <dbReference type="EMBL" id="CAD7637398.1"/>
    </source>
</evidence>
<keyword evidence="10" id="KW-1185">Reference proteome</keyword>
<protein>
    <recommendedName>
        <fullName evidence="11">WD repeat domain phosphoinositide-interacting protein 2</fullName>
    </recommendedName>
</protein>
<evidence type="ECO:0000256" key="3">
    <source>
        <dbReference type="ARBA" id="ARBA00022737"/>
    </source>
</evidence>
<evidence type="ECO:0000256" key="5">
    <source>
        <dbReference type="ARBA" id="ARBA00023121"/>
    </source>
</evidence>
<keyword evidence="5" id="KW-0446">Lipid-binding</keyword>
<dbReference type="InterPro" id="IPR015943">
    <property type="entry name" value="WD40/YVTN_repeat-like_dom_sf"/>
</dbReference>
<evidence type="ECO:0008006" key="11">
    <source>
        <dbReference type="Google" id="ProtNLM"/>
    </source>
</evidence>
<evidence type="ECO:0000256" key="6">
    <source>
        <dbReference type="ARBA" id="ARBA00023136"/>
    </source>
</evidence>
<reference evidence="9" key="1">
    <citation type="submission" date="2020-11" db="EMBL/GenBank/DDBJ databases">
        <authorList>
            <person name="Tran Van P."/>
        </authorList>
    </citation>
    <scope>NUCLEOTIDE SEQUENCE</scope>
</reference>
<comment type="similarity">
    <text evidence="7">Belongs to the WD repeat PROPPIN family.</text>
</comment>
<dbReference type="PANTHER" id="PTHR11227">
    <property type="entry name" value="WD-REPEAT PROTEIN INTERACTING WITH PHOSPHOINOSIDES WIPI -RELATED"/>
    <property type="match status" value="1"/>
</dbReference>